<gene>
    <name evidence="1" type="ORF">BOTBODRAFT_413402</name>
</gene>
<evidence type="ECO:0000313" key="2">
    <source>
        <dbReference type="Proteomes" id="UP000027195"/>
    </source>
</evidence>
<sequence>MEIYHLPYKCLMWVPAGIIGAEDFQRVYEHYEDSGAGDHVRAAIREGFDDIGPYDTMEQNAKLLQIILDHRNIGPVPE</sequence>
<dbReference type="Proteomes" id="UP000027195">
    <property type="component" value="Unassembled WGS sequence"/>
</dbReference>
<reference evidence="2" key="1">
    <citation type="journal article" date="2014" name="Proc. Natl. Acad. Sci. U.S.A.">
        <title>Extensive sampling of basidiomycete genomes demonstrates inadequacy of the white-rot/brown-rot paradigm for wood decay fungi.</title>
        <authorList>
            <person name="Riley R."/>
            <person name="Salamov A.A."/>
            <person name="Brown D.W."/>
            <person name="Nagy L.G."/>
            <person name="Floudas D."/>
            <person name="Held B.W."/>
            <person name="Levasseur A."/>
            <person name="Lombard V."/>
            <person name="Morin E."/>
            <person name="Otillar R."/>
            <person name="Lindquist E.A."/>
            <person name="Sun H."/>
            <person name="LaButti K.M."/>
            <person name="Schmutz J."/>
            <person name="Jabbour D."/>
            <person name="Luo H."/>
            <person name="Baker S.E."/>
            <person name="Pisabarro A.G."/>
            <person name="Walton J.D."/>
            <person name="Blanchette R.A."/>
            <person name="Henrissat B."/>
            <person name="Martin F."/>
            <person name="Cullen D."/>
            <person name="Hibbett D.S."/>
            <person name="Grigoriev I.V."/>
        </authorList>
    </citation>
    <scope>NUCLEOTIDE SEQUENCE [LARGE SCALE GENOMIC DNA]</scope>
    <source>
        <strain evidence="2">FD-172 SS1</strain>
    </source>
</reference>
<evidence type="ECO:0000313" key="1">
    <source>
        <dbReference type="EMBL" id="KDQ12610.1"/>
    </source>
</evidence>
<dbReference type="AlphaFoldDB" id="A0A067MD23"/>
<proteinExistence type="predicted"/>
<dbReference type="InParanoid" id="A0A067MD23"/>
<keyword evidence="2" id="KW-1185">Reference proteome</keyword>
<dbReference type="EMBL" id="KL198049">
    <property type="protein sequence ID" value="KDQ12610.1"/>
    <property type="molecule type" value="Genomic_DNA"/>
</dbReference>
<organism evidence="1 2">
    <name type="scientific">Botryobasidium botryosum (strain FD-172 SS1)</name>
    <dbReference type="NCBI Taxonomy" id="930990"/>
    <lineage>
        <taxon>Eukaryota</taxon>
        <taxon>Fungi</taxon>
        <taxon>Dikarya</taxon>
        <taxon>Basidiomycota</taxon>
        <taxon>Agaricomycotina</taxon>
        <taxon>Agaricomycetes</taxon>
        <taxon>Cantharellales</taxon>
        <taxon>Botryobasidiaceae</taxon>
        <taxon>Botryobasidium</taxon>
    </lineage>
</organism>
<dbReference type="HOGENOM" id="CLU_2621708_0_0_1"/>
<protein>
    <submittedName>
        <fullName evidence="1">Uncharacterized protein</fullName>
    </submittedName>
</protein>
<name>A0A067MD23_BOTB1</name>
<accession>A0A067MD23</accession>